<feature type="transmembrane region" description="Helical" evidence="8">
    <location>
        <begin position="487"/>
        <end position="513"/>
    </location>
</feature>
<accession>A0A4P6YSI1</accession>
<feature type="transmembrane region" description="Helical" evidence="8">
    <location>
        <begin position="127"/>
        <end position="145"/>
    </location>
</feature>
<feature type="domain" description="Sulfatase N-terminal" evidence="9">
    <location>
        <begin position="627"/>
        <end position="920"/>
    </location>
</feature>
<evidence type="ECO:0000256" key="3">
    <source>
        <dbReference type="ARBA" id="ARBA00022475"/>
    </source>
</evidence>
<dbReference type="InterPro" id="IPR050448">
    <property type="entry name" value="OpgB/LTA_synthase_biosynth"/>
</dbReference>
<feature type="transmembrane region" description="Helical" evidence="8">
    <location>
        <begin position="423"/>
        <end position="441"/>
    </location>
</feature>
<protein>
    <recommendedName>
        <fullName evidence="9">Sulfatase N-terminal domain-containing protein</fullName>
    </recommendedName>
</protein>
<feature type="transmembrane region" description="Helical" evidence="8">
    <location>
        <begin position="275"/>
        <end position="294"/>
    </location>
</feature>
<dbReference type="InterPro" id="IPR000917">
    <property type="entry name" value="Sulfatase_N"/>
</dbReference>
<organism evidence="10 11">
    <name type="scientific">Periweissella cryptocerci</name>
    <dbReference type="NCBI Taxonomy" id="2506420"/>
    <lineage>
        <taxon>Bacteria</taxon>
        <taxon>Bacillati</taxon>
        <taxon>Bacillota</taxon>
        <taxon>Bacilli</taxon>
        <taxon>Lactobacillales</taxon>
        <taxon>Lactobacillaceae</taxon>
        <taxon>Periweissella</taxon>
    </lineage>
</organism>
<comment type="pathway">
    <text evidence="2">Cell wall biogenesis; lipoteichoic acid biosynthesis.</text>
</comment>
<dbReference type="CDD" id="cd16015">
    <property type="entry name" value="LTA_synthase"/>
    <property type="match status" value="1"/>
</dbReference>
<reference evidence="11" key="1">
    <citation type="submission" date="2019-03" db="EMBL/GenBank/DDBJ databases">
        <title>Weissella sp. 26KH-42 Genome sequencing.</title>
        <authorList>
            <person name="Heo J."/>
            <person name="Kim S.-J."/>
            <person name="Kim J.-S."/>
            <person name="Hong S.-B."/>
            <person name="Kwon S.-W."/>
        </authorList>
    </citation>
    <scope>NUCLEOTIDE SEQUENCE [LARGE SCALE GENOMIC DNA]</scope>
    <source>
        <strain evidence="11">26KH-42</strain>
    </source>
</reference>
<evidence type="ECO:0000256" key="7">
    <source>
        <dbReference type="SAM" id="MobiDB-lite"/>
    </source>
</evidence>
<dbReference type="Gene3D" id="3.40.720.10">
    <property type="entry name" value="Alkaline Phosphatase, subunit A"/>
    <property type="match status" value="1"/>
</dbReference>
<evidence type="ECO:0000313" key="10">
    <source>
        <dbReference type="EMBL" id="QBO35669.1"/>
    </source>
</evidence>
<dbReference type="PANTHER" id="PTHR47371">
    <property type="entry name" value="LIPOTEICHOIC ACID SYNTHASE"/>
    <property type="match status" value="1"/>
</dbReference>
<dbReference type="KEGG" id="wei:EQG49_03945"/>
<dbReference type="RefSeq" id="WP_133362748.1">
    <property type="nucleotide sequence ID" value="NZ_CP037940.1"/>
</dbReference>
<name>A0A4P6YSI1_9LACO</name>
<feature type="transmembrane region" description="Helical" evidence="8">
    <location>
        <begin position="215"/>
        <end position="235"/>
    </location>
</feature>
<evidence type="ECO:0000256" key="4">
    <source>
        <dbReference type="ARBA" id="ARBA00022692"/>
    </source>
</evidence>
<dbReference type="EMBL" id="CP037940">
    <property type="protein sequence ID" value="QBO35669.1"/>
    <property type="molecule type" value="Genomic_DNA"/>
</dbReference>
<feature type="transmembrane region" description="Helical" evidence="8">
    <location>
        <begin position="448"/>
        <end position="467"/>
    </location>
</feature>
<dbReference type="PANTHER" id="PTHR47371:SF3">
    <property type="entry name" value="PHOSPHOGLYCEROL TRANSFERASE I"/>
    <property type="match status" value="1"/>
</dbReference>
<keyword evidence="3" id="KW-1003">Cell membrane</keyword>
<dbReference type="SUPFAM" id="SSF53649">
    <property type="entry name" value="Alkaline phosphatase-like"/>
    <property type="match status" value="1"/>
</dbReference>
<evidence type="ECO:0000256" key="5">
    <source>
        <dbReference type="ARBA" id="ARBA00022989"/>
    </source>
</evidence>
<evidence type="ECO:0000256" key="6">
    <source>
        <dbReference type="ARBA" id="ARBA00023136"/>
    </source>
</evidence>
<feature type="transmembrane region" description="Helical" evidence="8">
    <location>
        <begin position="187"/>
        <end position="203"/>
    </location>
</feature>
<feature type="transmembrane region" description="Helical" evidence="8">
    <location>
        <begin position="386"/>
        <end position="403"/>
    </location>
</feature>
<feature type="transmembrane region" description="Helical" evidence="8">
    <location>
        <begin position="329"/>
        <end position="347"/>
    </location>
</feature>
<keyword evidence="11" id="KW-1185">Reference proteome</keyword>
<dbReference type="AlphaFoldDB" id="A0A4P6YSI1"/>
<sequence>MQKRKSAFGLNLLIIIAAVFVVIYTLMIEQPSFATFTQRLAKQTVYAKRFFVGWNLFDLSLVMVNVIPLAIGYKMVAVKNKVTVAIRQALIILFYAVMSFIAMAVIAPHETRHLANLASAVAPIGHGTYWLAGGLVLAIAVAPFVDQTMAKMSNARLDAFALGLFGITTLEATFFKAPILNLGDGQNVLWIGTLFVLGMYLKHRQLATKMKPIQLITTVIVSLVSVFGLLIAQLQMPHTPIEAAMRFSSLTSLPIVLSAMALVLLATKVSVKNQLINRLGAIIALSTFDMYVLFQTPFMQHVFVDKIIRRANVGKFGSAITGTLHYTKAAVAIVAVLAVIGLVRFGLTHFTRLQTFTAKFTAERIAQTVKRFFAWIVAHKVQLQQIGLAFAVMSVLVIFLDYTQLKLDLPYALKITFRFPHNYWINMTIMSIMFALLLAVFNRFWYALTTLTVVMLAFGIGSYEMLIMRQEPVLPADLAELGSFSEIAGMVSAKLLVYAGIGIAVLIALAVLVQWRSRITKFFHWRGRLVLLIISLALGFSLFNTNHEMSPSHKFLVAAGYDPKNFDQTVAAKANGPLITFVNNLDVQIMAKPKGYSAATMNKLAQKYTNVANNINKTRTQSDMSKQTVIYILSETLSDPDHLPGVTLNAEAMPYLQKLKTETTSGMMLSSGYGGGTANMEYQAYTSMAMNNFSPTVTTPYVQVIPKMKKVPAFQNLFDYNVNVHPYVASMYNRQNVYKAYGVNKFYHINSKNKLTYTAKVGRNPRISDESAFKEVELRIAQHKGGQLIGLETMQNHRPYGPYYATDSYKVTANNYNMPESEKSQIEDYTEGLHYTDQALKAFIAKLDAIQKPISVVFYGDHLPGIYNSIPMSKYGIQLHETDWFIYSNKYSREHGVKNTKLPNTKIVSPNVFSPLLMKHLDQKVSPFYALMTNVAEQLPAMSTDSGKAANKSSDNGAGEILNQNSEIVPENKLTATQKQTLADYRMIQYDLTTGKQYILKDKSFIRPVTDK</sequence>
<keyword evidence="6 8" id="KW-0472">Membrane</keyword>
<evidence type="ECO:0000256" key="8">
    <source>
        <dbReference type="SAM" id="Phobius"/>
    </source>
</evidence>
<keyword evidence="5 8" id="KW-1133">Transmembrane helix</keyword>
<dbReference type="InterPro" id="IPR017850">
    <property type="entry name" value="Alkaline_phosphatase_core_sf"/>
</dbReference>
<dbReference type="OrthoDB" id="243547at2"/>
<feature type="transmembrane region" description="Helical" evidence="8">
    <location>
        <begin position="525"/>
        <end position="543"/>
    </location>
</feature>
<gene>
    <name evidence="10" type="ORF">EQG49_03945</name>
</gene>
<dbReference type="Pfam" id="PF00884">
    <property type="entry name" value="Sulfatase"/>
    <property type="match status" value="1"/>
</dbReference>
<evidence type="ECO:0000313" key="11">
    <source>
        <dbReference type="Proteomes" id="UP000292886"/>
    </source>
</evidence>
<feature type="transmembrane region" description="Helical" evidence="8">
    <location>
        <begin position="247"/>
        <end position="266"/>
    </location>
</feature>
<proteinExistence type="predicted"/>
<feature type="region of interest" description="Disordered" evidence="7">
    <location>
        <begin position="944"/>
        <end position="966"/>
    </location>
</feature>
<comment type="subcellular location">
    <subcellularLocation>
        <location evidence="1">Cell membrane</location>
        <topology evidence="1">Multi-pass membrane protein</topology>
    </subcellularLocation>
</comment>
<feature type="transmembrane region" description="Helical" evidence="8">
    <location>
        <begin position="7"/>
        <end position="27"/>
    </location>
</feature>
<evidence type="ECO:0000256" key="2">
    <source>
        <dbReference type="ARBA" id="ARBA00004936"/>
    </source>
</evidence>
<feature type="transmembrane region" description="Helical" evidence="8">
    <location>
        <begin position="51"/>
        <end position="73"/>
    </location>
</feature>
<evidence type="ECO:0000259" key="9">
    <source>
        <dbReference type="Pfam" id="PF00884"/>
    </source>
</evidence>
<feature type="transmembrane region" description="Helical" evidence="8">
    <location>
        <begin position="85"/>
        <end position="107"/>
    </location>
</feature>
<keyword evidence="4 8" id="KW-0812">Transmembrane</keyword>
<feature type="transmembrane region" description="Helical" evidence="8">
    <location>
        <begin position="157"/>
        <end position="175"/>
    </location>
</feature>
<dbReference type="Proteomes" id="UP000292886">
    <property type="component" value="Chromosome"/>
</dbReference>
<dbReference type="GO" id="GO:0005886">
    <property type="term" value="C:plasma membrane"/>
    <property type="evidence" value="ECO:0007669"/>
    <property type="project" value="UniProtKB-SubCell"/>
</dbReference>
<evidence type="ECO:0000256" key="1">
    <source>
        <dbReference type="ARBA" id="ARBA00004651"/>
    </source>
</evidence>